<sequence>MNNDKKQIRPYILELFCFLFITGAMLYGCISGLIFRYVMLLFCSIFVVGAWLIHYVSSFVVFSIQAWIDLMRKDYCREKGLFREQYVFHTTAFLDKMIYEKMKKGREENMGQTLYFKIIVKIKGKKKVLTSSRYFELEEYHRYEFVYGRRSGALIDVIALEENV</sequence>
<comment type="caution">
    <text evidence="2">The sequence shown here is derived from an EMBL/GenBank/DDBJ whole genome shotgun (WGS) entry which is preliminary data.</text>
</comment>
<evidence type="ECO:0000313" key="3">
    <source>
        <dbReference type="Proteomes" id="UP001440599"/>
    </source>
</evidence>
<name>A0ABV1EKV1_9FIRM</name>
<proteinExistence type="predicted"/>
<evidence type="ECO:0000313" key="2">
    <source>
        <dbReference type="EMBL" id="MEQ2455216.1"/>
    </source>
</evidence>
<keyword evidence="1" id="KW-0472">Membrane</keyword>
<evidence type="ECO:0000256" key="1">
    <source>
        <dbReference type="SAM" id="Phobius"/>
    </source>
</evidence>
<feature type="transmembrane region" description="Helical" evidence="1">
    <location>
        <begin position="12"/>
        <end position="33"/>
    </location>
</feature>
<dbReference type="Proteomes" id="UP001440599">
    <property type="component" value="Unassembled WGS sequence"/>
</dbReference>
<protein>
    <submittedName>
        <fullName evidence="2">Uncharacterized protein</fullName>
    </submittedName>
</protein>
<keyword evidence="1" id="KW-1133">Transmembrane helix</keyword>
<feature type="transmembrane region" description="Helical" evidence="1">
    <location>
        <begin position="39"/>
        <end position="64"/>
    </location>
</feature>
<gene>
    <name evidence="2" type="ORF">WMO45_01675</name>
</gene>
<accession>A0ABV1EKV1</accession>
<reference evidence="2 3" key="1">
    <citation type="submission" date="2024-03" db="EMBL/GenBank/DDBJ databases">
        <title>Human intestinal bacterial collection.</title>
        <authorList>
            <person name="Pauvert C."/>
            <person name="Hitch T.C.A."/>
            <person name="Clavel T."/>
        </authorList>
    </citation>
    <scope>NUCLEOTIDE SEQUENCE [LARGE SCALE GENOMIC DNA]</scope>
    <source>
        <strain evidence="2 3">CLA-AP-H34</strain>
    </source>
</reference>
<keyword evidence="3" id="KW-1185">Reference proteome</keyword>
<dbReference type="EMBL" id="JBBMFT010000001">
    <property type="protein sequence ID" value="MEQ2455216.1"/>
    <property type="molecule type" value="Genomic_DNA"/>
</dbReference>
<dbReference type="PROSITE" id="PS51257">
    <property type="entry name" value="PROKAR_LIPOPROTEIN"/>
    <property type="match status" value="1"/>
</dbReference>
<dbReference type="RefSeq" id="WP_349138912.1">
    <property type="nucleotide sequence ID" value="NZ_JBBMFT010000001.1"/>
</dbReference>
<organism evidence="2 3">
    <name type="scientific">Flavonifractor hominis</name>
    <dbReference type="NCBI Taxonomy" id="3133178"/>
    <lineage>
        <taxon>Bacteria</taxon>
        <taxon>Bacillati</taxon>
        <taxon>Bacillota</taxon>
        <taxon>Clostridia</taxon>
        <taxon>Eubacteriales</taxon>
        <taxon>Oscillospiraceae</taxon>
        <taxon>Flavonifractor</taxon>
    </lineage>
</organism>
<keyword evidence="1" id="KW-0812">Transmembrane</keyword>